<dbReference type="InterPro" id="IPR000864">
    <property type="entry name" value="Prot_inh_pot1"/>
</dbReference>
<accession>A0ABP0TY57</accession>
<evidence type="ECO:0000313" key="5">
    <source>
        <dbReference type="EMBL" id="CAK9208085.1"/>
    </source>
</evidence>
<feature type="chain" id="PRO_5045905516" evidence="4">
    <location>
        <begin position="21"/>
        <end position="97"/>
    </location>
</feature>
<evidence type="ECO:0000256" key="3">
    <source>
        <dbReference type="ARBA" id="ARBA00022900"/>
    </source>
</evidence>
<evidence type="ECO:0000313" key="6">
    <source>
        <dbReference type="Proteomes" id="UP001497512"/>
    </source>
</evidence>
<keyword evidence="2" id="KW-0646">Protease inhibitor</keyword>
<evidence type="ECO:0000256" key="2">
    <source>
        <dbReference type="ARBA" id="ARBA00022690"/>
    </source>
</evidence>
<dbReference type="PRINTS" id="PR00292">
    <property type="entry name" value="POTATOINHBTR"/>
</dbReference>
<dbReference type="InterPro" id="IPR036354">
    <property type="entry name" value="Prot_inh_pot1_sf"/>
</dbReference>
<dbReference type="SUPFAM" id="SSF54654">
    <property type="entry name" value="CI-2 family of serine protease inhibitors"/>
    <property type="match status" value="1"/>
</dbReference>
<protein>
    <submittedName>
        <fullName evidence="5">Uncharacterized protein</fullName>
    </submittedName>
</protein>
<organism evidence="5 6">
    <name type="scientific">Sphagnum troendelagicum</name>
    <dbReference type="NCBI Taxonomy" id="128251"/>
    <lineage>
        <taxon>Eukaryota</taxon>
        <taxon>Viridiplantae</taxon>
        <taxon>Streptophyta</taxon>
        <taxon>Embryophyta</taxon>
        <taxon>Bryophyta</taxon>
        <taxon>Sphagnophytina</taxon>
        <taxon>Sphagnopsida</taxon>
        <taxon>Sphagnales</taxon>
        <taxon>Sphagnaceae</taxon>
        <taxon>Sphagnum</taxon>
    </lineage>
</organism>
<comment type="similarity">
    <text evidence="1">Belongs to the protease inhibitor I13 (potato type I serine protease inhibitor) family.</text>
</comment>
<feature type="signal peptide" evidence="4">
    <location>
        <begin position="1"/>
        <end position="20"/>
    </location>
</feature>
<dbReference type="Gene3D" id="3.30.10.10">
    <property type="entry name" value="Trypsin Inhibitor V, subunit A"/>
    <property type="match status" value="1"/>
</dbReference>
<reference evidence="5" key="1">
    <citation type="submission" date="2024-02" db="EMBL/GenBank/DDBJ databases">
        <authorList>
            <consortium name="ELIXIR-Norway"/>
            <consortium name="Elixir Norway"/>
        </authorList>
    </citation>
    <scope>NUCLEOTIDE SEQUENCE</scope>
</reference>
<keyword evidence="3" id="KW-0722">Serine protease inhibitor</keyword>
<gene>
    <name evidence="5" type="ORF">CSSPTR1EN2_LOCUS9130</name>
</gene>
<dbReference type="PANTHER" id="PTHR33091:SF29">
    <property type="entry name" value="SUBTILISIN INHIBITOR 1"/>
    <property type="match status" value="1"/>
</dbReference>
<proteinExistence type="inferred from homology"/>
<keyword evidence="4" id="KW-0732">Signal</keyword>
<evidence type="ECO:0000256" key="1">
    <source>
        <dbReference type="ARBA" id="ARBA00008210"/>
    </source>
</evidence>
<name>A0ABP0TY57_9BRYO</name>
<dbReference type="EMBL" id="OZ019908">
    <property type="protein sequence ID" value="CAK9208085.1"/>
    <property type="molecule type" value="Genomic_DNA"/>
</dbReference>
<keyword evidence="6" id="KW-1185">Reference proteome</keyword>
<sequence>MRSTLGLIILVTIIMSSVSGGATPLPSGDHLSIGSRTWPDLVGKDADEAKNIILAESPYLLVQILPEHAMVTMDYNIRRIRIFCNSERKVTKVPGVG</sequence>
<dbReference type="PANTHER" id="PTHR33091">
    <property type="entry name" value="PROTEIN, PUTATIVE, EXPRESSED-RELATED"/>
    <property type="match status" value="1"/>
</dbReference>
<dbReference type="Proteomes" id="UP001497512">
    <property type="component" value="Chromosome 16"/>
</dbReference>
<dbReference type="Pfam" id="PF00280">
    <property type="entry name" value="potato_inhibit"/>
    <property type="match status" value="1"/>
</dbReference>
<evidence type="ECO:0000256" key="4">
    <source>
        <dbReference type="SAM" id="SignalP"/>
    </source>
</evidence>